<dbReference type="PROSITE" id="PS50887">
    <property type="entry name" value="GGDEF"/>
    <property type="match status" value="1"/>
</dbReference>
<dbReference type="InterPro" id="IPR000160">
    <property type="entry name" value="GGDEF_dom"/>
</dbReference>
<dbReference type="InterPro" id="IPR013655">
    <property type="entry name" value="PAS_fold_3"/>
</dbReference>
<dbReference type="NCBIfam" id="TIGR00229">
    <property type="entry name" value="sensory_box"/>
    <property type="match status" value="1"/>
</dbReference>
<evidence type="ECO:0000313" key="4">
    <source>
        <dbReference type="Proteomes" id="UP000472320"/>
    </source>
</evidence>
<dbReference type="CDD" id="cd01949">
    <property type="entry name" value="GGDEF"/>
    <property type="match status" value="1"/>
</dbReference>
<dbReference type="NCBIfam" id="TIGR00254">
    <property type="entry name" value="GGDEF"/>
    <property type="match status" value="1"/>
</dbReference>
<keyword evidence="4" id="KW-1185">Reference proteome</keyword>
<dbReference type="Pfam" id="PF00990">
    <property type="entry name" value="GGDEF"/>
    <property type="match status" value="1"/>
</dbReference>
<feature type="domain" description="PAS" evidence="1">
    <location>
        <begin position="13"/>
        <end position="83"/>
    </location>
</feature>
<evidence type="ECO:0000313" key="3">
    <source>
        <dbReference type="EMBL" id="MTW14126.1"/>
    </source>
</evidence>
<dbReference type="PANTHER" id="PTHR46663">
    <property type="entry name" value="DIGUANYLATE CYCLASE DGCT-RELATED"/>
    <property type="match status" value="1"/>
</dbReference>
<dbReference type="PANTHER" id="PTHR46663:SF3">
    <property type="entry name" value="SLL0267 PROTEIN"/>
    <property type="match status" value="1"/>
</dbReference>
<dbReference type="OrthoDB" id="5571399at2"/>
<dbReference type="InterPro" id="IPR029787">
    <property type="entry name" value="Nucleotide_cyclase"/>
</dbReference>
<sequence length="411" mass="45244">MPKDSRVLYARLMTSALERLPELLLDAVFMVEEGGRIAFVNPACRAIFGYAPEEMIGRVILDFIHPDDKERTIAEMGHVLNGRPGLGFENRYLRKDGSVAHIMWTARWSPQDRLRIGVARDVSERKMAELRQAGMLSLATAAHRAEALPELFRAFDEILRDLLPLRGMVVVLQPGERVAYASAHEDAAPHEAAGWRHVTLPASGIAFGEMRLDLQRPGALSAQEIDLLEFAAGQAGAVIERLALHADLSHAARYDELTGLPNRRLFQDRILSAIARCRRGQSRGALLFIDLDDFKQVNDEHGHLVGDQLLHAIARRITSCVREADTVARIGGDEFVALLENVADLAQAEAVAGKIRQVIATPLALSGRTLQPHASIGIALYPEHGEVIDQLMRHADQAMYAAKALRKATAA</sequence>
<evidence type="ECO:0000259" key="1">
    <source>
        <dbReference type="PROSITE" id="PS50112"/>
    </source>
</evidence>
<dbReference type="InterPro" id="IPR035965">
    <property type="entry name" value="PAS-like_dom_sf"/>
</dbReference>
<dbReference type="SUPFAM" id="SSF55785">
    <property type="entry name" value="PYP-like sensor domain (PAS domain)"/>
    <property type="match status" value="1"/>
</dbReference>
<gene>
    <name evidence="3" type="ORF">GM658_26275</name>
</gene>
<dbReference type="Proteomes" id="UP000472320">
    <property type="component" value="Unassembled WGS sequence"/>
</dbReference>
<comment type="caution">
    <text evidence="3">The sequence shown here is derived from an EMBL/GenBank/DDBJ whole genome shotgun (WGS) entry which is preliminary data.</text>
</comment>
<dbReference type="SMART" id="SM00267">
    <property type="entry name" value="GGDEF"/>
    <property type="match status" value="1"/>
</dbReference>
<dbReference type="Gene3D" id="3.30.70.270">
    <property type="match status" value="1"/>
</dbReference>
<dbReference type="SUPFAM" id="SSF55073">
    <property type="entry name" value="Nucleotide cyclase"/>
    <property type="match status" value="1"/>
</dbReference>
<protein>
    <submittedName>
        <fullName evidence="3">Diguanylate cyclase</fullName>
    </submittedName>
</protein>
<dbReference type="EMBL" id="WNKX01000034">
    <property type="protein sequence ID" value="MTW14126.1"/>
    <property type="molecule type" value="Genomic_DNA"/>
</dbReference>
<dbReference type="AlphaFoldDB" id="A0A6L6QR24"/>
<feature type="domain" description="GGDEF" evidence="2">
    <location>
        <begin position="282"/>
        <end position="411"/>
    </location>
</feature>
<dbReference type="Gene3D" id="3.30.450.20">
    <property type="entry name" value="PAS domain"/>
    <property type="match status" value="1"/>
</dbReference>
<accession>A0A6L6QR24</accession>
<dbReference type="InterPro" id="IPR052163">
    <property type="entry name" value="DGC-Regulatory_Protein"/>
</dbReference>
<dbReference type="SMART" id="SM00091">
    <property type="entry name" value="PAS"/>
    <property type="match status" value="1"/>
</dbReference>
<dbReference type="InterPro" id="IPR000014">
    <property type="entry name" value="PAS"/>
</dbReference>
<organism evidence="3 4">
    <name type="scientific">Massilia eburnea</name>
    <dbReference type="NCBI Taxonomy" id="1776165"/>
    <lineage>
        <taxon>Bacteria</taxon>
        <taxon>Pseudomonadati</taxon>
        <taxon>Pseudomonadota</taxon>
        <taxon>Betaproteobacteria</taxon>
        <taxon>Burkholderiales</taxon>
        <taxon>Oxalobacteraceae</taxon>
        <taxon>Telluria group</taxon>
        <taxon>Massilia</taxon>
    </lineage>
</organism>
<evidence type="ECO:0000259" key="2">
    <source>
        <dbReference type="PROSITE" id="PS50887"/>
    </source>
</evidence>
<proteinExistence type="predicted"/>
<reference evidence="3 4" key="1">
    <citation type="submission" date="2019-11" db="EMBL/GenBank/DDBJ databases">
        <title>Type strains purchased from KCTC, JCM and DSMZ.</title>
        <authorList>
            <person name="Lu H."/>
        </authorList>
    </citation>
    <scope>NUCLEOTIDE SEQUENCE [LARGE SCALE GENOMIC DNA]</scope>
    <source>
        <strain evidence="3 4">JCM 31587</strain>
    </source>
</reference>
<dbReference type="PROSITE" id="PS50112">
    <property type="entry name" value="PAS"/>
    <property type="match status" value="1"/>
</dbReference>
<dbReference type="Pfam" id="PF08447">
    <property type="entry name" value="PAS_3"/>
    <property type="match status" value="1"/>
</dbReference>
<dbReference type="CDD" id="cd00130">
    <property type="entry name" value="PAS"/>
    <property type="match status" value="1"/>
</dbReference>
<dbReference type="GO" id="GO:0003824">
    <property type="term" value="F:catalytic activity"/>
    <property type="evidence" value="ECO:0007669"/>
    <property type="project" value="UniProtKB-ARBA"/>
</dbReference>
<dbReference type="InterPro" id="IPR043128">
    <property type="entry name" value="Rev_trsase/Diguanyl_cyclase"/>
</dbReference>
<dbReference type="FunFam" id="3.30.70.270:FF:000001">
    <property type="entry name" value="Diguanylate cyclase domain protein"/>
    <property type="match status" value="1"/>
</dbReference>
<name>A0A6L6QR24_9BURK</name>